<evidence type="ECO:0000256" key="1">
    <source>
        <dbReference type="SAM" id="MobiDB-lite"/>
    </source>
</evidence>
<gene>
    <name evidence="2" type="ORF">STRCI_005653</name>
</gene>
<proteinExistence type="predicted"/>
<feature type="compositionally biased region" description="Low complexity" evidence="1">
    <location>
        <begin position="9"/>
        <end position="28"/>
    </location>
</feature>
<keyword evidence="3" id="KW-1185">Reference proteome</keyword>
<protein>
    <submittedName>
        <fullName evidence="2">Uncharacterized protein</fullName>
    </submittedName>
</protein>
<organism evidence="2 3">
    <name type="scientific">Streptomyces cinnabarinus</name>
    <dbReference type="NCBI Taxonomy" id="67287"/>
    <lineage>
        <taxon>Bacteria</taxon>
        <taxon>Bacillati</taxon>
        <taxon>Actinomycetota</taxon>
        <taxon>Actinomycetes</taxon>
        <taxon>Kitasatosporales</taxon>
        <taxon>Streptomycetaceae</taxon>
        <taxon>Streptomyces</taxon>
    </lineage>
</organism>
<dbReference type="EMBL" id="CP114413">
    <property type="protein sequence ID" value="WAZ24249.1"/>
    <property type="molecule type" value="Genomic_DNA"/>
</dbReference>
<dbReference type="Proteomes" id="UP001164439">
    <property type="component" value="Chromosome"/>
</dbReference>
<feature type="region of interest" description="Disordered" evidence="1">
    <location>
        <begin position="1"/>
        <end position="84"/>
    </location>
</feature>
<evidence type="ECO:0000313" key="3">
    <source>
        <dbReference type="Proteomes" id="UP001164439"/>
    </source>
</evidence>
<dbReference type="RefSeq" id="WP_269661777.1">
    <property type="nucleotide sequence ID" value="NZ_CP114413.1"/>
</dbReference>
<reference evidence="2" key="1">
    <citation type="submission" date="2022-12" db="EMBL/GenBank/DDBJ databases">
        <authorList>
            <person name="Ruckert C."/>
            <person name="Busche T."/>
            <person name="Kalinowski J."/>
            <person name="Wittmann C."/>
        </authorList>
    </citation>
    <scope>NUCLEOTIDE SEQUENCE</scope>
    <source>
        <strain evidence="2">DSM 40467</strain>
    </source>
</reference>
<name>A0ABY7KIS8_9ACTN</name>
<sequence>MPEGPPLGAPEGAPEGAPDGMPDGAPLGIPEAGRQFPCPVSPESVEDDESPEPQATNARGESTSRATAGTRRARFMRNSSKNDE</sequence>
<accession>A0ABY7KIS8</accession>
<evidence type="ECO:0000313" key="2">
    <source>
        <dbReference type="EMBL" id="WAZ24249.1"/>
    </source>
</evidence>